<dbReference type="InterPro" id="IPR015422">
    <property type="entry name" value="PyrdxlP-dep_Trfase_small"/>
</dbReference>
<accession>A0A328BWZ8</accession>
<dbReference type="GO" id="GO:0006782">
    <property type="term" value="P:protoporphyrinogen IX biosynthetic process"/>
    <property type="evidence" value="ECO:0007669"/>
    <property type="project" value="UniProtKB-UniRule"/>
</dbReference>
<dbReference type="AlphaFoldDB" id="A0A328BWZ8"/>
<dbReference type="OrthoDB" id="9762089at2"/>
<protein>
    <recommendedName>
        <fullName evidence="7">Glutamate-1-semialdehyde 2,1-aminomutase</fullName>
        <shortName evidence="7">GSA</shortName>
        <ecNumber evidence="7">5.4.3.8</ecNumber>
    </recommendedName>
    <alternativeName>
        <fullName evidence="7">Glutamate-1-semialdehyde aminotransferase</fullName>
        <shortName evidence="7">GSA-AT</shortName>
    </alternativeName>
</protein>
<dbReference type="Pfam" id="PF00202">
    <property type="entry name" value="Aminotran_3"/>
    <property type="match status" value="1"/>
</dbReference>
<dbReference type="SUPFAM" id="SSF53383">
    <property type="entry name" value="PLP-dependent transferases"/>
    <property type="match status" value="1"/>
</dbReference>
<dbReference type="Gene3D" id="3.40.640.10">
    <property type="entry name" value="Type I PLP-dependent aspartate aminotransferase-like (Major domain)"/>
    <property type="match status" value="1"/>
</dbReference>
<keyword evidence="5 7" id="KW-0413">Isomerase</keyword>
<evidence type="ECO:0000313" key="8">
    <source>
        <dbReference type="EMBL" id="RAK69618.1"/>
    </source>
</evidence>
<reference evidence="9" key="1">
    <citation type="submission" date="2018-05" db="EMBL/GenBank/DDBJ databases">
        <authorList>
            <person name="Nie L."/>
        </authorList>
    </citation>
    <scope>NUCLEOTIDE SEQUENCE [LARGE SCALE GENOMIC DNA]</scope>
    <source>
        <strain evidence="9">NL</strain>
    </source>
</reference>
<proteinExistence type="inferred from homology"/>
<comment type="cofactor">
    <cofactor evidence="1 7">
        <name>pyridoxal 5'-phosphate</name>
        <dbReference type="ChEBI" id="CHEBI:597326"/>
    </cofactor>
</comment>
<dbReference type="NCBIfam" id="NF000818">
    <property type="entry name" value="PRK00062.1"/>
    <property type="match status" value="1"/>
</dbReference>
<evidence type="ECO:0000256" key="2">
    <source>
        <dbReference type="ARBA" id="ARBA00004819"/>
    </source>
</evidence>
<dbReference type="EMBL" id="QHKM01000001">
    <property type="protein sequence ID" value="RAK69618.1"/>
    <property type="molecule type" value="Genomic_DNA"/>
</dbReference>
<keyword evidence="7" id="KW-0963">Cytoplasm</keyword>
<keyword evidence="4 7" id="KW-0663">Pyridoxal phosphate</keyword>
<name>A0A328BWZ8_9BACT</name>
<comment type="pathway">
    <text evidence="2">Porphyrin-containing compound metabolism; protoporphyrin-IX biosynthesis; 5-aminolevulinate from L-glutamyl-tRNA(Glu): step 2/2.</text>
</comment>
<dbReference type="PANTHER" id="PTHR43713">
    <property type="entry name" value="GLUTAMATE-1-SEMIALDEHYDE 2,1-AMINOMUTASE"/>
    <property type="match status" value="1"/>
</dbReference>
<keyword evidence="6 7" id="KW-0627">Porphyrin biosynthesis</keyword>
<sequence length="440" mass="46870">MQQASPATDLNLSTSDQLFTRAKDLIPGGVNSPVRAFRAVGGHPVFMQSAQGAWLTDVDGNRYLDFINSWGPMILGHAPQIVLDAVAQALPASLSFGAPTRREVEMAELIIEMVPSIEKVRLVNSGTEATMSAIRVARGYTGRAKILKFEGCYHGHGDSFLIAAGSGALTLGTPDSPGVTEGVAQDTLTVPYNDLAAVAAAIEANPEQIAAIILEPVVGNIGLVPPAEGFLQGLRELCTRHGIVYIFDEVMTGFRLARGGAQELFGIDPDMTTLGKIIGGGMPVGAYGGKKEIMDQVAPAGKVYQAGTLSGNPIATAAGLAQLRYLHEHPEVYQQLERTSALLADGTRQIAAELGLHYTVNRVGSMWNVFFTQQPVTDLASAKTADLDAFGRYFRAMLHRGIYLAPSQFEALFVSTAVTDDLVDLYLTACRASLREAHGL</sequence>
<dbReference type="FunFam" id="3.40.640.10:FF:000021">
    <property type="entry name" value="Glutamate-1-semialdehyde 2,1-aminomutase"/>
    <property type="match status" value="1"/>
</dbReference>
<dbReference type="RefSeq" id="WP_111476354.1">
    <property type="nucleotide sequence ID" value="NZ_QHKM01000001.1"/>
</dbReference>
<evidence type="ECO:0000256" key="4">
    <source>
        <dbReference type="ARBA" id="ARBA00022898"/>
    </source>
</evidence>
<dbReference type="GO" id="GO:0042286">
    <property type="term" value="F:glutamate-1-semialdehyde 2,1-aminomutase activity"/>
    <property type="evidence" value="ECO:0007669"/>
    <property type="project" value="UniProtKB-UniRule"/>
</dbReference>
<dbReference type="GO" id="GO:0030170">
    <property type="term" value="F:pyridoxal phosphate binding"/>
    <property type="evidence" value="ECO:0007669"/>
    <property type="project" value="InterPro"/>
</dbReference>
<dbReference type="HAMAP" id="MF_00375">
    <property type="entry name" value="HemL_aminotrans_3"/>
    <property type="match status" value="1"/>
</dbReference>
<organism evidence="8 9">
    <name type="scientific">Hymenobacter edaphi</name>
    <dbReference type="NCBI Taxonomy" id="2211146"/>
    <lineage>
        <taxon>Bacteria</taxon>
        <taxon>Pseudomonadati</taxon>
        <taxon>Bacteroidota</taxon>
        <taxon>Cytophagia</taxon>
        <taxon>Cytophagales</taxon>
        <taxon>Hymenobacteraceae</taxon>
        <taxon>Hymenobacter</taxon>
    </lineage>
</organism>
<comment type="catalytic activity">
    <reaction evidence="7">
        <text>(S)-4-amino-5-oxopentanoate = 5-aminolevulinate</text>
        <dbReference type="Rhea" id="RHEA:14265"/>
        <dbReference type="ChEBI" id="CHEBI:57501"/>
        <dbReference type="ChEBI" id="CHEBI:356416"/>
        <dbReference type="EC" id="5.4.3.8"/>
    </reaction>
</comment>
<keyword evidence="9" id="KW-1185">Reference proteome</keyword>
<dbReference type="InterPro" id="IPR004639">
    <property type="entry name" value="4pyrrol_synth_GluAld_NH2Trfase"/>
</dbReference>
<dbReference type="InterPro" id="IPR015421">
    <property type="entry name" value="PyrdxlP-dep_Trfase_major"/>
</dbReference>
<gene>
    <name evidence="7 8" type="primary">hemL</name>
    <name evidence="8" type="ORF">DLM85_01790</name>
</gene>
<comment type="subcellular location">
    <subcellularLocation>
        <location evidence="7">Cytoplasm</location>
    </subcellularLocation>
</comment>
<evidence type="ECO:0000256" key="1">
    <source>
        <dbReference type="ARBA" id="ARBA00001933"/>
    </source>
</evidence>
<dbReference type="GO" id="GO:0005737">
    <property type="term" value="C:cytoplasm"/>
    <property type="evidence" value="ECO:0007669"/>
    <property type="project" value="UniProtKB-SubCell"/>
</dbReference>
<dbReference type="NCBIfam" id="TIGR00713">
    <property type="entry name" value="hemL"/>
    <property type="match status" value="1"/>
</dbReference>
<evidence type="ECO:0000256" key="3">
    <source>
        <dbReference type="ARBA" id="ARBA00008981"/>
    </source>
</evidence>
<comment type="caution">
    <text evidence="8">The sequence shown here is derived from an EMBL/GenBank/DDBJ whole genome shotgun (WGS) entry which is preliminary data.</text>
</comment>
<dbReference type="GO" id="GO:0008483">
    <property type="term" value="F:transaminase activity"/>
    <property type="evidence" value="ECO:0007669"/>
    <property type="project" value="InterPro"/>
</dbReference>
<dbReference type="Gene3D" id="3.90.1150.10">
    <property type="entry name" value="Aspartate Aminotransferase, domain 1"/>
    <property type="match status" value="1"/>
</dbReference>
<dbReference type="UniPathway" id="UPA00251">
    <property type="reaction ID" value="UER00317"/>
</dbReference>
<dbReference type="PANTHER" id="PTHR43713:SF3">
    <property type="entry name" value="GLUTAMATE-1-SEMIALDEHYDE 2,1-AMINOMUTASE 1, CHLOROPLASTIC-RELATED"/>
    <property type="match status" value="1"/>
</dbReference>
<evidence type="ECO:0000256" key="6">
    <source>
        <dbReference type="ARBA" id="ARBA00023244"/>
    </source>
</evidence>
<feature type="modified residue" description="N6-(pyridoxal phosphate)lysine" evidence="7">
    <location>
        <position position="276"/>
    </location>
</feature>
<dbReference type="InterPro" id="IPR005814">
    <property type="entry name" value="Aminotrans_3"/>
</dbReference>
<evidence type="ECO:0000256" key="7">
    <source>
        <dbReference type="HAMAP-Rule" id="MF_00375"/>
    </source>
</evidence>
<dbReference type="Proteomes" id="UP000248553">
    <property type="component" value="Unassembled WGS sequence"/>
</dbReference>
<evidence type="ECO:0000313" key="9">
    <source>
        <dbReference type="Proteomes" id="UP000248553"/>
    </source>
</evidence>
<dbReference type="PROSITE" id="PS00600">
    <property type="entry name" value="AA_TRANSFER_CLASS_3"/>
    <property type="match status" value="1"/>
</dbReference>
<comment type="similarity">
    <text evidence="3 7">Belongs to the class-III pyridoxal-phosphate-dependent aminotransferase family. HemL subfamily.</text>
</comment>
<evidence type="ECO:0000256" key="5">
    <source>
        <dbReference type="ARBA" id="ARBA00023235"/>
    </source>
</evidence>
<dbReference type="InterPro" id="IPR015424">
    <property type="entry name" value="PyrdxlP-dep_Trfase"/>
</dbReference>
<comment type="subunit">
    <text evidence="7">Homodimer.</text>
</comment>
<dbReference type="CDD" id="cd00610">
    <property type="entry name" value="OAT_like"/>
    <property type="match status" value="1"/>
</dbReference>
<dbReference type="InterPro" id="IPR049704">
    <property type="entry name" value="Aminotrans_3_PPA_site"/>
</dbReference>
<dbReference type="EC" id="5.4.3.8" evidence="7"/>